<gene>
    <name evidence="1" type="ORF">Pfra01_002492300</name>
</gene>
<dbReference type="Proteomes" id="UP001165121">
    <property type="component" value="Unassembled WGS sequence"/>
</dbReference>
<reference evidence="1" key="1">
    <citation type="submission" date="2023-04" db="EMBL/GenBank/DDBJ databases">
        <title>Phytophthora fragariaefolia NBRC 109709.</title>
        <authorList>
            <person name="Ichikawa N."/>
            <person name="Sato H."/>
            <person name="Tonouchi N."/>
        </authorList>
    </citation>
    <scope>NUCLEOTIDE SEQUENCE</scope>
    <source>
        <strain evidence="1">NBRC 109709</strain>
    </source>
</reference>
<keyword evidence="2" id="KW-1185">Reference proteome</keyword>
<evidence type="ECO:0000313" key="1">
    <source>
        <dbReference type="EMBL" id="GMF58095.1"/>
    </source>
</evidence>
<protein>
    <submittedName>
        <fullName evidence="1">Unnamed protein product</fullName>
    </submittedName>
</protein>
<dbReference type="AlphaFoldDB" id="A0A9W7D567"/>
<dbReference type="EMBL" id="BSXT01004511">
    <property type="protein sequence ID" value="GMF58095.1"/>
    <property type="molecule type" value="Genomic_DNA"/>
</dbReference>
<proteinExistence type="predicted"/>
<sequence>MLASATHARKFVSPYVYDKYVVSAADKVLMETLVLGGNTFRHYPCAPYLTDVTVQQSNMHTGQMEEPRAYHSAKHHLHGYKVERSSYAVAVKLVEDNHHWEFNMRMKLSRKGLLDHIVKPEFDAVSDR</sequence>
<name>A0A9W7D567_9STRA</name>
<accession>A0A9W7D567</accession>
<organism evidence="1 2">
    <name type="scientific">Phytophthora fragariaefolia</name>
    <dbReference type="NCBI Taxonomy" id="1490495"/>
    <lineage>
        <taxon>Eukaryota</taxon>
        <taxon>Sar</taxon>
        <taxon>Stramenopiles</taxon>
        <taxon>Oomycota</taxon>
        <taxon>Peronosporomycetes</taxon>
        <taxon>Peronosporales</taxon>
        <taxon>Peronosporaceae</taxon>
        <taxon>Phytophthora</taxon>
    </lineage>
</organism>
<evidence type="ECO:0000313" key="2">
    <source>
        <dbReference type="Proteomes" id="UP001165121"/>
    </source>
</evidence>
<comment type="caution">
    <text evidence="1">The sequence shown here is derived from an EMBL/GenBank/DDBJ whole genome shotgun (WGS) entry which is preliminary data.</text>
</comment>